<dbReference type="Proteomes" id="UP001196413">
    <property type="component" value="Unassembled WGS sequence"/>
</dbReference>
<dbReference type="AlphaFoldDB" id="A0AAD5ML59"/>
<reference evidence="2" key="1">
    <citation type="submission" date="2021-06" db="EMBL/GenBank/DDBJ databases">
        <title>Parelaphostrongylus tenuis whole genome reference sequence.</title>
        <authorList>
            <person name="Garwood T.J."/>
            <person name="Larsen P.A."/>
            <person name="Fountain-Jones N.M."/>
            <person name="Garbe J.R."/>
            <person name="Macchietto M.G."/>
            <person name="Kania S.A."/>
            <person name="Gerhold R.W."/>
            <person name="Richards J.E."/>
            <person name="Wolf T.M."/>
        </authorList>
    </citation>
    <scope>NUCLEOTIDE SEQUENCE</scope>
    <source>
        <strain evidence="2">MNPRO001-30</strain>
        <tissue evidence="2">Meninges</tissue>
    </source>
</reference>
<sequence>MDDPACSESSAFIKQFVEADLDDGMMSNEVRAPGEPEYVHDLLHNTVRVFYSRTQLSSGAFSVTVNSYEFPPTLSVREPTTLLRPVIIDGCAVSRCFNKKYSPYCEKIKNTEKVSWDSCKVLFLEPIFKCLIYFLLRGHKVSVLLPSYYLSAPSSGMKPKVDALLVSSPLCNSSQRTTSSQRGATSGAAAEPVYDCYVRPEVPAPAAGSSGRVYCDSNGVITDYIWADFLNRGGRPSTT</sequence>
<proteinExistence type="predicted"/>
<keyword evidence="3" id="KW-1185">Reference proteome</keyword>
<dbReference type="EMBL" id="JAHQIW010000734">
    <property type="protein sequence ID" value="KAJ1349741.1"/>
    <property type="molecule type" value="Genomic_DNA"/>
</dbReference>
<dbReference type="InterPro" id="IPR028079">
    <property type="entry name" value="RNase_Zc3h12a_2"/>
</dbReference>
<protein>
    <recommendedName>
        <fullName evidence="1">Zc3h12a-like Ribonuclease NYN domain-containing protein</fullName>
    </recommendedName>
</protein>
<name>A0AAD5ML59_PARTN</name>
<gene>
    <name evidence="2" type="ORF">KIN20_005381</name>
</gene>
<evidence type="ECO:0000313" key="3">
    <source>
        <dbReference type="Proteomes" id="UP001196413"/>
    </source>
</evidence>
<evidence type="ECO:0000259" key="1">
    <source>
        <dbReference type="Pfam" id="PF14626"/>
    </source>
</evidence>
<evidence type="ECO:0000313" key="2">
    <source>
        <dbReference type="EMBL" id="KAJ1349741.1"/>
    </source>
</evidence>
<accession>A0AAD5ML59</accession>
<feature type="domain" description="Zc3h12a-like Ribonuclease NYN" evidence="1">
    <location>
        <begin position="123"/>
        <end position="166"/>
    </location>
</feature>
<dbReference type="Pfam" id="PF14626">
    <property type="entry name" value="RNase_Zc3h12a_2"/>
    <property type="match status" value="1"/>
</dbReference>
<organism evidence="2 3">
    <name type="scientific">Parelaphostrongylus tenuis</name>
    <name type="common">Meningeal worm</name>
    <dbReference type="NCBI Taxonomy" id="148309"/>
    <lineage>
        <taxon>Eukaryota</taxon>
        <taxon>Metazoa</taxon>
        <taxon>Ecdysozoa</taxon>
        <taxon>Nematoda</taxon>
        <taxon>Chromadorea</taxon>
        <taxon>Rhabditida</taxon>
        <taxon>Rhabditina</taxon>
        <taxon>Rhabditomorpha</taxon>
        <taxon>Strongyloidea</taxon>
        <taxon>Metastrongylidae</taxon>
        <taxon>Parelaphostrongylus</taxon>
    </lineage>
</organism>
<comment type="caution">
    <text evidence="2">The sequence shown here is derived from an EMBL/GenBank/DDBJ whole genome shotgun (WGS) entry which is preliminary data.</text>
</comment>